<evidence type="ECO:0000256" key="4">
    <source>
        <dbReference type="ARBA" id="ARBA00022989"/>
    </source>
</evidence>
<dbReference type="CDD" id="cd06173">
    <property type="entry name" value="MFS_MefA_like"/>
    <property type="match status" value="1"/>
</dbReference>
<feature type="transmembrane region" description="Helical" evidence="6">
    <location>
        <begin position="348"/>
        <end position="365"/>
    </location>
</feature>
<dbReference type="Gene3D" id="1.20.1250.20">
    <property type="entry name" value="MFS general substrate transporter like domains"/>
    <property type="match status" value="1"/>
</dbReference>
<dbReference type="AlphaFoldDB" id="A0A9W6VLG5"/>
<feature type="transmembrane region" description="Helical" evidence="6">
    <location>
        <begin position="260"/>
        <end position="277"/>
    </location>
</feature>
<keyword evidence="4 6" id="KW-1133">Transmembrane helix</keyword>
<dbReference type="PROSITE" id="PS50850">
    <property type="entry name" value="MFS"/>
    <property type="match status" value="1"/>
</dbReference>
<feature type="transmembrane region" description="Helical" evidence="6">
    <location>
        <begin position="121"/>
        <end position="138"/>
    </location>
</feature>
<dbReference type="InterPro" id="IPR011701">
    <property type="entry name" value="MFS"/>
</dbReference>
<reference evidence="8" key="1">
    <citation type="submission" date="2023-03" db="EMBL/GenBank/DDBJ databases">
        <title>Amycolatopsis taiwanensis NBRC 103393.</title>
        <authorList>
            <person name="Ichikawa N."/>
            <person name="Sato H."/>
            <person name="Tonouchi N."/>
        </authorList>
    </citation>
    <scope>NUCLEOTIDE SEQUENCE</scope>
    <source>
        <strain evidence="8">NBRC 103393</strain>
    </source>
</reference>
<dbReference type="Pfam" id="PF07690">
    <property type="entry name" value="MFS_1"/>
    <property type="match status" value="1"/>
</dbReference>
<evidence type="ECO:0000256" key="5">
    <source>
        <dbReference type="ARBA" id="ARBA00023136"/>
    </source>
</evidence>
<keyword evidence="5 6" id="KW-0472">Membrane</keyword>
<evidence type="ECO:0000313" key="8">
    <source>
        <dbReference type="EMBL" id="GLY71619.1"/>
    </source>
</evidence>
<comment type="subcellular location">
    <subcellularLocation>
        <location evidence="1">Cell membrane</location>
        <topology evidence="1">Multi-pass membrane protein</topology>
    </subcellularLocation>
</comment>
<dbReference type="InterPro" id="IPR020846">
    <property type="entry name" value="MFS_dom"/>
</dbReference>
<evidence type="ECO:0000256" key="1">
    <source>
        <dbReference type="ARBA" id="ARBA00004651"/>
    </source>
</evidence>
<dbReference type="PANTHER" id="PTHR23513">
    <property type="entry name" value="INTEGRAL MEMBRANE EFFLUX PROTEIN-RELATED"/>
    <property type="match status" value="1"/>
</dbReference>
<keyword evidence="2" id="KW-1003">Cell membrane</keyword>
<keyword evidence="3 6" id="KW-0812">Transmembrane</keyword>
<sequence length="441" mass="45297">MGRVAMVSLGRDRYVWVLGGTGVDMAEPQYEDPMTPADRAASRRDERSSVWWRRTRYPAFALSRFISQAGDMAAITALTVHVYAITDSGFAVGALFVARVLPRILGLLAGAVGDRTELRRLMIACDLVCGIVFLGIAVVDPGYLALLVLVFVAECAATVALPASRTMIGRVVPDEHRTAANGLLLAAVAVGFAGGSALGGLAAAAWDYRWALVANAGSFVISALLLTRLPTATPVPRTTPSAGFLADAVAGLSVLRADRWVTTVTIGMVGIAFAASIDRPAMIVLVEEDLRSSGLGYGLALGGIALGALVVSLAALRSKMLNGRSMAVFSLGVVVQAAGHLAMGVSPVVAVLVAAAVVAGIGNGMESVCGNSLLQRSTPQESLGVVMGVVLSGSFLANALGSVVGGAAVGLLGAQWTFVVAAAVMMACAVPVLRRSRREPG</sequence>
<evidence type="ECO:0000256" key="2">
    <source>
        <dbReference type="ARBA" id="ARBA00022475"/>
    </source>
</evidence>
<comment type="caution">
    <text evidence="8">The sequence shown here is derived from an EMBL/GenBank/DDBJ whole genome shotgun (WGS) entry which is preliminary data.</text>
</comment>
<dbReference type="InterPro" id="IPR036259">
    <property type="entry name" value="MFS_trans_sf"/>
</dbReference>
<feature type="transmembrane region" description="Helical" evidence="6">
    <location>
        <begin position="210"/>
        <end position="227"/>
    </location>
</feature>
<feature type="transmembrane region" description="Helical" evidence="6">
    <location>
        <begin position="323"/>
        <end position="342"/>
    </location>
</feature>
<feature type="transmembrane region" description="Helical" evidence="6">
    <location>
        <begin position="183"/>
        <end position="204"/>
    </location>
</feature>
<evidence type="ECO:0000256" key="3">
    <source>
        <dbReference type="ARBA" id="ARBA00022692"/>
    </source>
</evidence>
<feature type="transmembrane region" description="Helical" evidence="6">
    <location>
        <begin position="297"/>
        <end position="316"/>
    </location>
</feature>
<feature type="transmembrane region" description="Helical" evidence="6">
    <location>
        <begin position="61"/>
        <end position="84"/>
    </location>
</feature>
<gene>
    <name evidence="8" type="ORF">Atai01_82380</name>
</gene>
<evidence type="ECO:0000313" key="9">
    <source>
        <dbReference type="Proteomes" id="UP001165136"/>
    </source>
</evidence>
<protein>
    <recommendedName>
        <fullName evidence="7">Major facilitator superfamily (MFS) profile domain-containing protein</fullName>
    </recommendedName>
</protein>
<keyword evidence="9" id="KW-1185">Reference proteome</keyword>
<accession>A0A9W6VLG5</accession>
<feature type="transmembrane region" description="Helical" evidence="6">
    <location>
        <begin position="414"/>
        <end position="433"/>
    </location>
</feature>
<proteinExistence type="predicted"/>
<dbReference type="Proteomes" id="UP001165136">
    <property type="component" value="Unassembled WGS sequence"/>
</dbReference>
<dbReference type="PRINTS" id="PR01988">
    <property type="entry name" value="EXPORTERBACE"/>
</dbReference>
<feature type="domain" description="Major facilitator superfamily (MFS) profile" evidence="7">
    <location>
        <begin position="260"/>
        <end position="441"/>
    </location>
</feature>
<organism evidence="8 9">
    <name type="scientific">Amycolatopsis taiwanensis</name>
    <dbReference type="NCBI Taxonomy" id="342230"/>
    <lineage>
        <taxon>Bacteria</taxon>
        <taxon>Bacillati</taxon>
        <taxon>Actinomycetota</taxon>
        <taxon>Actinomycetes</taxon>
        <taxon>Pseudonocardiales</taxon>
        <taxon>Pseudonocardiaceae</taxon>
        <taxon>Amycolatopsis</taxon>
    </lineage>
</organism>
<name>A0A9W6VLG5_9PSEU</name>
<feature type="transmembrane region" description="Helical" evidence="6">
    <location>
        <begin position="385"/>
        <end position="408"/>
    </location>
</feature>
<evidence type="ECO:0000259" key="7">
    <source>
        <dbReference type="PROSITE" id="PS50850"/>
    </source>
</evidence>
<dbReference type="PANTHER" id="PTHR23513:SF6">
    <property type="entry name" value="MAJOR FACILITATOR SUPERFAMILY ASSOCIATED DOMAIN-CONTAINING PROTEIN"/>
    <property type="match status" value="1"/>
</dbReference>
<dbReference type="InterPro" id="IPR022324">
    <property type="entry name" value="Bacilysin_exporter_BacE_put"/>
</dbReference>
<evidence type="ECO:0000256" key="6">
    <source>
        <dbReference type="SAM" id="Phobius"/>
    </source>
</evidence>
<dbReference type="EMBL" id="BSTI01000042">
    <property type="protein sequence ID" value="GLY71619.1"/>
    <property type="molecule type" value="Genomic_DNA"/>
</dbReference>
<feature type="transmembrane region" description="Helical" evidence="6">
    <location>
        <begin position="90"/>
        <end position="109"/>
    </location>
</feature>
<feature type="transmembrane region" description="Helical" evidence="6">
    <location>
        <begin position="144"/>
        <end position="163"/>
    </location>
</feature>
<dbReference type="SUPFAM" id="SSF103473">
    <property type="entry name" value="MFS general substrate transporter"/>
    <property type="match status" value="1"/>
</dbReference>
<dbReference type="GO" id="GO:0005886">
    <property type="term" value="C:plasma membrane"/>
    <property type="evidence" value="ECO:0007669"/>
    <property type="project" value="UniProtKB-SubCell"/>
</dbReference>
<dbReference type="GO" id="GO:0022857">
    <property type="term" value="F:transmembrane transporter activity"/>
    <property type="evidence" value="ECO:0007669"/>
    <property type="project" value="InterPro"/>
</dbReference>